<feature type="compositionally biased region" description="Basic and acidic residues" evidence="4">
    <location>
        <begin position="1127"/>
        <end position="1159"/>
    </location>
</feature>
<feature type="region of interest" description="Disordered" evidence="4">
    <location>
        <begin position="1034"/>
        <end position="1080"/>
    </location>
</feature>
<dbReference type="PROSITE" id="PS01180">
    <property type="entry name" value="CUB"/>
    <property type="match status" value="2"/>
</dbReference>
<feature type="region of interest" description="Disordered" evidence="4">
    <location>
        <begin position="1004"/>
        <end position="1023"/>
    </location>
</feature>
<dbReference type="Pfam" id="PF00431">
    <property type="entry name" value="CUB"/>
    <property type="match status" value="2"/>
</dbReference>
<sequence length="1193" mass="130020">MKTELVLAVTKPEDKSEKTLTRQNDEPEQAVTWQELAFNITRQGNEPEQTFKVHRQEDEPELEPTVSKPHKPAPDSGISFTSPRSDEKTTGGLSVHNDITSVYSEHNETTMASTRNHVISATPSSDNTSSAGPLQSQVGHSTFKHQETTLLLSTQNDMRSLARRYEEAVLVSSTTSALLNGSLASHTATQQEDKVLTLSQDVTRSTLSQPNNNTSKEASLASVADEGGLLEMLTRNASSPIPSLTVQLANNTQAIKNDSSKKETKVEKIDDFNDTKDNKLLIAKKKVTANGGDLSTSPVNRSVEGGSVSLVAEDITSAGPALPELSEEIALVETAKLKELEEWKLANSSDFFPATSSNQQRSETTAAGAAHDTDPLDAQSVKDMRVLKTTTVSMEIKHNINTKDDHIAGDEVDEKGDGMVDRMTDSGCLYDVYGRFGTLRLPQTKQYTGHTSGDLVTCRWRIQIPSGPNIKVSFEKFSLALGVEYLEIAVGMDGELRRRRISGSKLPKDIITMGTKLWMTLRVHNDSIEDKVIIKFEETEAVAGSLHLSVAAMFPEISNYTCGAIITDRTGSIVSPGILTLTTPTCSVVRLKVEQFSTDDYDHVTIGRGLHAADVSSQLYTLYGHPQEQEVLVVPVNTLWIHFEADDSDTDTGFLISFETVPRDICNTSNIMTSLEGTVTSVGYPGPYPINSQCTWYIRGPEKARVILTFHDLSVHEGRDFVLVGEGRNVFDGPYRTFTGQHTDTGVVDMEASNVWIHFTSDHTEDDPPCKGFNVMYYGNKNNNHLTSCRRTITPVPALPPAVKNVSDLHYPEEEEATNTPGSSLEKEEEELEKQKEEFEDKVAEILNGRCGNLHDSACPPGQQIRSEDVRVVSSRQQGRHLVVLLSVATDGHLPAAVMAASDYEELETLFHTDLQSLDLQNEDSEEAAAAHLPEWLIGVIVVVILLIIAFFAMVIYSLMKERKKSRAGSYGGTTTSASICEDVEVGKSDGAIRITAFSLEQDKDSGVGNGHSKNGSSGTGWTLDSEAAATLQRREPGVSGCMNPAFIDDDDDDEDNADKDNSKCESARGQGVGKDQGVEDPVSAVHGVAHETTDIGQTTAQAECHKDENQDTAVQEENTSAGPEGEAGKETSNEDAEKGKVEVVVDHELPPRDLRDGLVLHMENSGESGDRETSPESSTDDKENHPDLSTNL</sequence>
<keyword evidence="5" id="KW-0472">Membrane</keyword>
<dbReference type="AlphaFoldDB" id="A0A2T7NNS7"/>
<feature type="region of interest" description="Disordered" evidence="4">
    <location>
        <begin position="43"/>
        <end position="94"/>
    </location>
</feature>
<feature type="region of interest" description="Disordered" evidence="4">
    <location>
        <begin position="1"/>
        <end position="28"/>
    </location>
</feature>
<feature type="region of interest" description="Disordered" evidence="4">
    <location>
        <begin position="121"/>
        <end position="142"/>
    </location>
</feature>
<dbReference type="SUPFAM" id="SSF49854">
    <property type="entry name" value="Spermadhesin, CUB domain"/>
    <property type="match status" value="3"/>
</dbReference>
<evidence type="ECO:0000256" key="2">
    <source>
        <dbReference type="ARBA" id="ARBA00023157"/>
    </source>
</evidence>
<gene>
    <name evidence="7" type="ORF">C0Q70_16086</name>
</gene>
<evidence type="ECO:0000259" key="6">
    <source>
        <dbReference type="PROSITE" id="PS01180"/>
    </source>
</evidence>
<evidence type="ECO:0000313" key="7">
    <source>
        <dbReference type="EMBL" id="PVD22830.1"/>
    </source>
</evidence>
<dbReference type="Gene3D" id="2.60.120.290">
    <property type="entry name" value="Spermadhesin, CUB domain"/>
    <property type="match status" value="3"/>
</dbReference>
<organism evidence="7 8">
    <name type="scientific">Pomacea canaliculata</name>
    <name type="common">Golden apple snail</name>
    <dbReference type="NCBI Taxonomy" id="400727"/>
    <lineage>
        <taxon>Eukaryota</taxon>
        <taxon>Metazoa</taxon>
        <taxon>Spiralia</taxon>
        <taxon>Lophotrochozoa</taxon>
        <taxon>Mollusca</taxon>
        <taxon>Gastropoda</taxon>
        <taxon>Caenogastropoda</taxon>
        <taxon>Architaenioglossa</taxon>
        <taxon>Ampullarioidea</taxon>
        <taxon>Ampullariidae</taxon>
        <taxon>Pomacea</taxon>
    </lineage>
</organism>
<evidence type="ECO:0000256" key="3">
    <source>
        <dbReference type="PROSITE-ProRule" id="PRU00059"/>
    </source>
</evidence>
<comment type="caution">
    <text evidence="7">The sequence shown here is derived from an EMBL/GenBank/DDBJ whole genome shotgun (WGS) entry which is preliminary data.</text>
</comment>
<protein>
    <recommendedName>
        <fullName evidence="6">CUB domain-containing protein</fullName>
    </recommendedName>
</protein>
<dbReference type="PANTHER" id="PTHR24251">
    <property type="entry name" value="OVOCHYMASE-RELATED"/>
    <property type="match status" value="1"/>
</dbReference>
<evidence type="ECO:0000256" key="5">
    <source>
        <dbReference type="SAM" id="Phobius"/>
    </source>
</evidence>
<feature type="region of interest" description="Disordered" evidence="4">
    <location>
        <begin position="810"/>
        <end position="834"/>
    </location>
</feature>
<dbReference type="InterPro" id="IPR035914">
    <property type="entry name" value="Sperma_CUB_dom_sf"/>
</dbReference>
<keyword evidence="2" id="KW-1015">Disulfide bond</keyword>
<feature type="domain" description="CUB" evidence="6">
    <location>
        <begin position="428"/>
        <end position="557"/>
    </location>
</feature>
<feature type="region of interest" description="Disordered" evidence="4">
    <location>
        <begin position="351"/>
        <end position="376"/>
    </location>
</feature>
<dbReference type="InterPro" id="IPR000859">
    <property type="entry name" value="CUB_dom"/>
</dbReference>
<feature type="compositionally biased region" description="Polar residues" evidence="4">
    <location>
        <begin position="121"/>
        <end position="140"/>
    </location>
</feature>
<feature type="compositionally biased region" description="Acidic residues" evidence="4">
    <location>
        <begin position="1048"/>
        <end position="1058"/>
    </location>
</feature>
<dbReference type="Proteomes" id="UP000245119">
    <property type="component" value="Linkage Group LG10"/>
</dbReference>
<feature type="compositionally biased region" description="Basic and acidic residues" evidence="4">
    <location>
        <begin position="1169"/>
        <end position="1187"/>
    </location>
</feature>
<keyword evidence="1" id="KW-0677">Repeat</keyword>
<feature type="compositionally biased region" description="Polar residues" evidence="4">
    <location>
        <begin position="351"/>
        <end position="365"/>
    </location>
</feature>
<reference evidence="7 8" key="1">
    <citation type="submission" date="2018-04" db="EMBL/GenBank/DDBJ databases">
        <title>The genome of golden apple snail Pomacea canaliculata provides insight into stress tolerance and invasive adaptation.</title>
        <authorList>
            <person name="Liu C."/>
            <person name="Liu B."/>
            <person name="Ren Y."/>
            <person name="Zhang Y."/>
            <person name="Wang H."/>
            <person name="Li S."/>
            <person name="Jiang F."/>
            <person name="Yin L."/>
            <person name="Zhang G."/>
            <person name="Qian W."/>
            <person name="Fan W."/>
        </authorList>
    </citation>
    <scope>NUCLEOTIDE SEQUENCE [LARGE SCALE GENOMIC DNA]</scope>
    <source>
        <strain evidence="7">SZHN2017</strain>
        <tissue evidence="7">Muscle</tissue>
    </source>
</reference>
<comment type="caution">
    <text evidence="3">Lacks conserved residue(s) required for the propagation of feature annotation.</text>
</comment>
<evidence type="ECO:0000256" key="1">
    <source>
        <dbReference type="ARBA" id="ARBA00022737"/>
    </source>
</evidence>
<keyword evidence="8" id="KW-1185">Reference proteome</keyword>
<accession>A0A2T7NNS7</accession>
<feature type="domain" description="CUB" evidence="6">
    <location>
        <begin position="666"/>
        <end position="780"/>
    </location>
</feature>
<evidence type="ECO:0000313" key="8">
    <source>
        <dbReference type="Proteomes" id="UP000245119"/>
    </source>
</evidence>
<dbReference type="CDD" id="cd00041">
    <property type="entry name" value="CUB"/>
    <property type="match status" value="3"/>
</dbReference>
<dbReference type="OrthoDB" id="6160518at2759"/>
<name>A0A2T7NNS7_POMCA</name>
<proteinExistence type="predicted"/>
<dbReference type="EMBL" id="PZQS01000010">
    <property type="protein sequence ID" value="PVD22830.1"/>
    <property type="molecule type" value="Genomic_DNA"/>
</dbReference>
<feature type="transmembrane region" description="Helical" evidence="5">
    <location>
        <begin position="936"/>
        <end position="957"/>
    </location>
</feature>
<dbReference type="SMART" id="SM00042">
    <property type="entry name" value="CUB"/>
    <property type="match status" value="2"/>
</dbReference>
<evidence type="ECO:0000256" key="4">
    <source>
        <dbReference type="SAM" id="MobiDB-lite"/>
    </source>
</evidence>
<feature type="compositionally biased region" description="Polar residues" evidence="4">
    <location>
        <begin position="1012"/>
        <end position="1023"/>
    </location>
</feature>
<keyword evidence="5" id="KW-0812">Transmembrane</keyword>
<keyword evidence="5" id="KW-1133">Transmembrane helix</keyword>
<feature type="region of interest" description="Disordered" evidence="4">
    <location>
        <begin position="1094"/>
        <end position="1193"/>
    </location>
</feature>
<feature type="compositionally biased region" description="Polar residues" evidence="4">
    <location>
        <begin position="1112"/>
        <end position="1122"/>
    </location>
</feature>
<feature type="compositionally biased region" description="Basic and acidic residues" evidence="4">
    <location>
        <begin position="11"/>
        <end position="25"/>
    </location>
</feature>